<keyword evidence="3" id="KW-0472">Membrane</keyword>
<name>A0ABY7CX11_9BASI</name>
<evidence type="ECO:0000256" key="4">
    <source>
        <dbReference type="ARBA" id="ARBA00022723"/>
    </source>
</evidence>
<dbReference type="PROSITE" id="PS51677">
    <property type="entry name" value="NODB"/>
    <property type="match status" value="1"/>
</dbReference>
<dbReference type="CDD" id="cd10951">
    <property type="entry name" value="CE4_ClCDA_like"/>
    <property type="match status" value="1"/>
</dbReference>
<keyword evidence="7" id="KW-0119">Carbohydrate metabolism</keyword>
<evidence type="ECO:0000313" key="12">
    <source>
        <dbReference type="Proteomes" id="UP001164743"/>
    </source>
</evidence>
<accession>A0ABY7CX11</accession>
<dbReference type="EMBL" id="CP110431">
    <property type="protein sequence ID" value="WAQ89826.1"/>
    <property type="molecule type" value="Genomic_DNA"/>
</dbReference>
<protein>
    <recommendedName>
        <fullName evidence="10">NodB homology domain-containing protein</fullName>
    </recommendedName>
</protein>
<dbReference type="PANTHER" id="PTHR46471">
    <property type="entry name" value="CHITIN DEACETYLASE"/>
    <property type="match status" value="1"/>
</dbReference>
<keyword evidence="5 9" id="KW-0732">Signal</keyword>
<keyword evidence="4" id="KW-0479">Metal-binding</keyword>
<evidence type="ECO:0000256" key="6">
    <source>
        <dbReference type="ARBA" id="ARBA00022801"/>
    </source>
</evidence>
<dbReference type="PANTHER" id="PTHR46471:SF2">
    <property type="entry name" value="CHITIN DEACETYLASE-RELATED"/>
    <property type="match status" value="1"/>
</dbReference>
<organism evidence="11 12">
    <name type="scientific">Puccinia triticina</name>
    <dbReference type="NCBI Taxonomy" id="208348"/>
    <lineage>
        <taxon>Eukaryota</taxon>
        <taxon>Fungi</taxon>
        <taxon>Dikarya</taxon>
        <taxon>Basidiomycota</taxon>
        <taxon>Pucciniomycotina</taxon>
        <taxon>Pucciniomycetes</taxon>
        <taxon>Pucciniales</taxon>
        <taxon>Pucciniaceae</taxon>
        <taxon>Puccinia</taxon>
    </lineage>
</organism>
<feature type="chain" id="PRO_5045779688" description="NodB homology domain-containing protein" evidence="9">
    <location>
        <begin position="22"/>
        <end position="264"/>
    </location>
</feature>
<evidence type="ECO:0000256" key="3">
    <source>
        <dbReference type="ARBA" id="ARBA00022622"/>
    </source>
</evidence>
<comment type="subcellular location">
    <subcellularLocation>
        <location evidence="2">Cell membrane</location>
        <topology evidence="2">Lipid-anchor</topology>
        <topology evidence="2">GPI-anchor</topology>
    </subcellularLocation>
</comment>
<evidence type="ECO:0000259" key="10">
    <source>
        <dbReference type="PROSITE" id="PS51677"/>
    </source>
</evidence>
<feature type="domain" description="NodB homology" evidence="10">
    <location>
        <begin position="40"/>
        <end position="225"/>
    </location>
</feature>
<keyword evidence="3" id="KW-0325">Glycoprotein</keyword>
<sequence length="264" mass="29681">MNVKMYLGLLIALGSNLSVQSAYYTKSSKNVALTTCSNPGTLALTFDDGPYLYQNEISDYLYDRDIKGTFFVNGYNYDCIYDEEVVEHLRHTFAQGHLIGSHTWSHANISTLSAHELHEQLDLLERALKRILGIKPKFFRAPYGDHTEENLTILRQRGYVVVDWSSDSGDSVGASAEESNAMYSQLAEKYPAPQIALNHETYEDTARKVTPHAVTVLQKAGYKLMHVSECLGMGKRLEDIYQWVGKPSKRDSSWTCEGTPKPGN</sequence>
<evidence type="ECO:0000256" key="5">
    <source>
        <dbReference type="ARBA" id="ARBA00022729"/>
    </source>
</evidence>
<dbReference type="InterPro" id="IPR011330">
    <property type="entry name" value="Glyco_hydro/deAcase_b/a-brl"/>
</dbReference>
<keyword evidence="3" id="KW-0336">GPI-anchor</keyword>
<keyword evidence="8" id="KW-0449">Lipoprotein</keyword>
<dbReference type="Pfam" id="PF01522">
    <property type="entry name" value="Polysacc_deac_1"/>
    <property type="match status" value="1"/>
</dbReference>
<dbReference type="SUPFAM" id="SSF88713">
    <property type="entry name" value="Glycoside hydrolase/deacetylase"/>
    <property type="match status" value="1"/>
</dbReference>
<dbReference type="Gene3D" id="3.20.20.370">
    <property type="entry name" value="Glycoside hydrolase/deacetylase"/>
    <property type="match status" value="1"/>
</dbReference>
<evidence type="ECO:0000256" key="9">
    <source>
        <dbReference type="SAM" id="SignalP"/>
    </source>
</evidence>
<evidence type="ECO:0000313" key="11">
    <source>
        <dbReference type="EMBL" id="WAQ89826.1"/>
    </source>
</evidence>
<evidence type="ECO:0000256" key="7">
    <source>
        <dbReference type="ARBA" id="ARBA00023277"/>
    </source>
</evidence>
<dbReference type="InterPro" id="IPR002509">
    <property type="entry name" value="NODB_dom"/>
</dbReference>
<comment type="cofactor">
    <cofactor evidence="1">
        <name>Co(2+)</name>
        <dbReference type="ChEBI" id="CHEBI:48828"/>
    </cofactor>
</comment>
<keyword evidence="6" id="KW-0378">Hydrolase</keyword>
<proteinExistence type="predicted"/>
<dbReference type="Proteomes" id="UP001164743">
    <property type="component" value="Chromosome 11A"/>
</dbReference>
<dbReference type="GeneID" id="77802329"/>
<evidence type="ECO:0000256" key="2">
    <source>
        <dbReference type="ARBA" id="ARBA00004609"/>
    </source>
</evidence>
<gene>
    <name evidence="11" type="ORF">PtA15_11A517</name>
</gene>
<keyword evidence="12" id="KW-1185">Reference proteome</keyword>
<evidence type="ECO:0000256" key="8">
    <source>
        <dbReference type="ARBA" id="ARBA00023288"/>
    </source>
</evidence>
<reference evidence="11" key="1">
    <citation type="submission" date="2022-10" db="EMBL/GenBank/DDBJ databases">
        <title>Puccinia triticina Genome sequencing and assembly.</title>
        <authorList>
            <person name="Li C."/>
        </authorList>
    </citation>
    <scope>NUCLEOTIDE SEQUENCE</scope>
    <source>
        <strain evidence="11">Pt15</strain>
    </source>
</reference>
<feature type="signal peptide" evidence="9">
    <location>
        <begin position="1"/>
        <end position="21"/>
    </location>
</feature>
<evidence type="ECO:0000256" key="1">
    <source>
        <dbReference type="ARBA" id="ARBA00001941"/>
    </source>
</evidence>
<dbReference type="RefSeq" id="XP_053025381.1">
    <property type="nucleotide sequence ID" value="XM_053161434.1"/>
</dbReference>